<feature type="compositionally biased region" description="Pro residues" evidence="2">
    <location>
        <begin position="391"/>
        <end position="401"/>
    </location>
</feature>
<comment type="caution">
    <text evidence="3">The sequence shown here is derived from an EMBL/GenBank/DDBJ whole genome shotgun (WGS) entry which is preliminary data.</text>
</comment>
<dbReference type="Proteomes" id="UP000319731">
    <property type="component" value="Unassembled WGS sequence"/>
</dbReference>
<evidence type="ECO:0000256" key="2">
    <source>
        <dbReference type="SAM" id="MobiDB-lite"/>
    </source>
</evidence>
<dbReference type="PANTHER" id="PTHR23248">
    <property type="entry name" value="PHOSPHOLIPID SCRAMBLASE-RELATED"/>
    <property type="match status" value="1"/>
</dbReference>
<dbReference type="EMBL" id="QEAO01000028">
    <property type="protein sequence ID" value="TPX32591.1"/>
    <property type="molecule type" value="Genomic_DNA"/>
</dbReference>
<dbReference type="AlphaFoldDB" id="A0A507BZP0"/>
<dbReference type="OrthoDB" id="191150at2759"/>
<comment type="similarity">
    <text evidence="1">Belongs to the phospholipid scramblase family.</text>
</comment>
<dbReference type="GO" id="GO:0005886">
    <property type="term" value="C:plasma membrane"/>
    <property type="evidence" value="ECO:0007669"/>
    <property type="project" value="TreeGrafter"/>
</dbReference>
<evidence type="ECO:0000256" key="1">
    <source>
        <dbReference type="ARBA" id="ARBA00005350"/>
    </source>
</evidence>
<dbReference type="SUPFAM" id="SSF54518">
    <property type="entry name" value="Tubby C-terminal domain-like"/>
    <property type="match status" value="1"/>
</dbReference>
<dbReference type="PANTHER" id="PTHR23248:SF9">
    <property type="entry name" value="PHOSPHOLIPID SCRAMBLASE"/>
    <property type="match status" value="1"/>
</dbReference>
<feature type="region of interest" description="Disordered" evidence="2">
    <location>
        <begin position="331"/>
        <end position="442"/>
    </location>
</feature>
<sequence length="442" mass="48255">MRARRAVTSSVLYISRTLSSRLNLDVTLAASRSEFCNAQRLVKVSSRLLSTSTNPPNIISQRSYSRLSSETGSRRPHLIARRQIPIQEEKTSIQPATPIPQQLIPTVPLGLEGVLNNPVLVITRQLEMLNVLIGFEQANKYAIKNAAGTDVGFIAEEETAFTNVLMRQLLRTRRPFEAVILDAAGNIVLKVKRPLKWFLNSQLFIHDAQDNVIGEVQQVWHLWRRKYNVFVGARQFGIIDAGFWSWDFFVQDRDNTFFGAIQRQFGGFAREIFTDTGAYYLRMDGLDGTSTRPITLDERAVLLGTAINIDIDYFSRHSGNSGMGIPLPFFGGGSDARSPTTTSEGVPPVPSSGGSGGFPMPIIIPGGFGGYGGSESSSDIGSSSSESTPSSSPPPSPPPTPTENQWGDEVAPRDEPFISDDDAGMGQTGQGGSSWTDFFGDQ</sequence>
<gene>
    <name evidence="3" type="ORF">SmJEL517_g04268</name>
</gene>
<keyword evidence="4" id="KW-1185">Reference proteome</keyword>
<evidence type="ECO:0000313" key="4">
    <source>
        <dbReference type="Proteomes" id="UP000319731"/>
    </source>
</evidence>
<dbReference type="Pfam" id="PF03803">
    <property type="entry name" value="Scramblase"/>
    <property type="match status" value="1"/>
</dbReference>
<protein>
    <recommendedName>
        <fullName evidence="5">Phospholipid scramblase</fullName>
    </recommendedName>
</protein>
<dbReference type="GO" id="GO:0017128">
    <property type="term" value="F:phospholipid scramblase activity"/>
    <property type="evidence" value="ECO:0007669"/>
    <property type="project" value="InterPro"/>
</dbReference>
<organism evidence="3 4">
    <name type="scientific">Synchytrium microbalum</name>
    <dbReference type="NCBI Taxonomy" id="1806994"/>
    <lineage>
        <taxon>Eukaryota</taxon>
        <taxon>Fungi</taxon>
        <taxon>Fungi incertae sedis</taxon>
        <taxon>Chytridiomycota</taxon>
        <taxon>Chytridiomycota incertae sedis</taxon>
        <taxon>Chytridiomycetes</taxon>
        <taxon>Synchytriales</taxon>
        <taxon>Synchytriaceae</taxon>
        <taxon>Synchytrium</taxon>
    </lineage>
</organism>
<dbReference type="InterPro" id="IPR005552">
    <property type="entry name" value="Scramblase"/>
</dbReference>
<reference evidence="3 4" key="1">
    <citation type="journal article" date="2019" name="Sci. Rep.">
        <title>Comparative genomics of chytrid fungi reveal insights into the obligate biotrophic and pathogenic lifestyle of Synchytrium endobioticum.</title>
        <authorList>
            <person name="van de Vossenberg B.T.L.H."/>
            <person name="Warris S."/>
            <person name="Nguyen H.D.T."/>
            <person name="van Gent-Pelzer M.P.E."/>
            <person name="Joly D.L."/>
            <person name="van de Geest H.C."/>
            <person name="Bonants P.J.M."/>
            <person name="Smith D.S."/>
            <person name="Levesque C.A."/>
            <person name="van der Lee T.A.J."/>
        </authorList>
    </citation>
    <scope>NUCLEOTIDE SEQUENCE [LARGE SCALE GENOMIC DNA]</scope>
    <source>
        <strain evidence="3 4">JEL517</strain>
    </source>
</reference>
<evidence type="ECO:0000313" key="3">
    <source>
        <dbReference type="EMBL" id="TPX32591.1"/>
    </source>
</evidence>
<name>A0A507BZP0_9FUNG</name>
<accession>A0A507BZP0</accession>
<proteinExistence type="inferred from homology"/>
<dbReference type="RefSeq" id="XP_031023769.1">
    <property type="nucleotide sequence ID" value="XM_031170196.1"/>
</dbReference>
<evidence type="ECO:0008006" key="5">
    <source>
        <dbReference type="Google" id="ProtNLM"/>
    </source>
</evidence>
<dbReference type="GeneID" id="42005493"/>
<dbReference type="InterPro" id="IPR025659">
    <property type="entry name" value="Tubby-like_C"/>
</dbReference>
<feature type="compositionally biased region" description="Low complexity" evidence="2">
    <location>
        <begin position="374"/>
        <end position="390"/>
    </location>
</feature>